<comment type="caution">
    <text evidence="2">The sequence shown here is derived from an EMBL/GenBank/DDBJ whole genome shotgun (WGS) entry which is preliminary data.</text>
</comment>
<organism evidence="2 3">
    <name type="scientific">Necator americanus</name>
    <name type="common">Human hookworm</name>
    <dbReference type="NCBI Taxonomy" id="51031"/>
    <lineage>
        <taxon>Eukaryota</taxon>
        <taxon>Metazoa</taxon>
        <taxon>Ecdysozoa</taxon>
        <taxon>Nematoda</taxon>
        <taxon>Chromadorea</taxon>
        <taxon>Rhabditida</taxon>
        <taxon>Rhabditina</taxon>
        <taxon>Rhabditomorpha</taxon>
        <taxon>Strongyloidea</taxon>
        <taxon>Ancylostomatidae</taxon>
        <taxon>Bunostominae</taxon>
        <taxon>Necator</taxon>
    </lineage>
</organism>
<gene>
    <name evidence="2" type="primary">Necator_chrIII.g10393</name>
    <name evidence="2" type="ORF">RB195_009628</name>
</gene>
<keyword evidence="3" id="KW-1185">Reference proteome</keyword>
<dbReference type="Proteomes" id="UP001303046">
    <property type="component" value="Unassembled WGS sequence"/>
</dbReference>
<evidence type="ECO:0000313" key="3">
    <source>
        <dbReference type="Proteomes" id="UP001303046"/>
    </source>
</evidence>
<evidence type="ECO:0000256" key="1">
    <source>
        <dbReference type="SAM" id="MobiDB-lite"/>
    </source>
</evidence>
<feature type="region of interest" description="Disordered" evidence="1">
    <location>
        <begin position="55"/>
        <end position="87"/>
    </location>
</feature>
<sequence>MQNEFLSTCVHSCWSTDRDANSFTTCIQDIAKETFPLLMQRKKFPFASVETRSMYNSEPNARSTGDFSQERRLRRKPPRKLQQDRENEWISRTKEFENARESKNPRKAYELLKQYSGKMKRYSTVLNTAVTEYLLLTFLDFEVAFDSQRFSVCLLNALSTDRVPGKFVRLIDDLNQRATAAVRTPVGCTMPFDVELEKDKRQ</sequence>
<proteinExistence type="predicted"/>
<feature type="compositionally biased region" description="Polar residues" evidence="1">
    <location>
        <begin position="55"/>
        <end position="67"/>
    </location>
</feature>
<name>A0ABR1CVF1_NECAM</name>
<reference evidence="2 3" key="1">
    <citation type="submission" date="2023-08" db="EMBL/GenBank/DDBJ databases">
        <title>A Necator americanus chromosomal reference genome.</title>
        <authorList>
            <person name="Ilik V."/>
            <person name="Petrzelkova K.J."/>
            <person name="Pardy F."/>
            <person name="Fuh T."/>
            <person name="Niatou-Singa F.S."/>
            <person name="Gouil Q."/>
            <person name="Baker L."/>
            <person name="Ritchie M.E."/>
            <person name="Jex A.R."/>
            <person name="Gazzola D."/>
            <person name="Li H."/>
            <person name="Toshio Fujiwara R."/>
            <person name="Zhan B."/>
            <person name="Aroian R.V."/>
            <person name="Pafco B."/>
            <person name="Schwarz E.M."/>
        </authorList>
    </citation>
    <scope>NUCLEOTIDE SEQUENCE [LARGE SCALE GENOMIC DNA]</scope>
    <source>
        <strain evidence="2 3">Aroian</strain>
        <tissue evidence="2">Whole animal</tissue>
    </source>
</reference>
<evidence type="ECO:0000313" key="2">
    <source>
        <dbReference type="EMBL" id="KAK6741871.1"/>
    </source>
</evidence>
<accession>A0ABR1CVF1</accession>
<dbReference type="EMBL" id="JAVFWL010000003">
    <property type="protein sequence ID" value="KAK6741871.1"/>
    <property type="molecule type" value="Genomic_DNA"/>
</dbReference>
<protein>
    <submittedName>
        <fullName evidence="2">Uncharacterized protein</fullName>
    </submittedName>
</protein>